<dbReference type="PANTHER" id="PTHR33490">
    <property type="entry name" value="BLR5614 PROTEIN-RELATED"/>
    <property type="match status" value="1"/>
</dbReference>
<evidence type="ECO:0000259" key="2">
    <source>
        <dbReference type="SMART" id="SM00460"/>
    </source>
</evidence>
<protein>
    <recommendedName>
        <fullName evidence="2">Transglutaminase-like domain-containing protein</fullName>
    </recommendedName>
</protein>
<keyword evidence="1" id="KW-1133">Transmembrane helix</keyword>
<dbReference type="Pfam" id="PF01841">
    <property type="entry name" value="Transglut_core"/>
    <property type="match status" value="1"/>
</dbReference>
<evidence type="ECO:0000313" key="3">
    <source>
        <dbReference type="EMBL" id="KKM94931.1"/>
    </source>
</evidence>
<gene>
    <name evidence="3" type="ORF">LCGC14_1193340</name>
</gene>
<comment type="caution">
    <text evidence="3">The sequence shown here is derived from an EMBL/GenBank/DDBJ whole genome shotgun (WGS) entry which is preliminary data.</text>
</comment>
<feature type="transmembrane region" description="Helical" evidence="1">
    <location>
        <begin position="382"/>
        <end position="406"/>
    </location>
</feature>
<organism evidence="3">
    <name type="scientific">marine sediment metagenome</name>
    <dbReference type="NCBI Taxonomy" id="412755"/>
    <lineage>
        <taxon>unclassified sequences</taxon>
        <taxon>metagenomes</taxon>
        <taxon>ecological metagenomes</taxon>
    </lineage>
</organism>
<dbReference type="InterPro" id="IPR038765">
    <property type="entry name" value="Papain-like_cys_pep_sf"/>
</dbReference>
<dbReference type="SMART" id="SM00460">
    <property type="entry name" value="TGc"/>
    <property type="match status" value="1"/>
</dbReference>
<keyword evidence="1" id="KW-0812">Transmembrane</keyword>
<name>A0A0F9M6J4_9ZZZZ</name>
<proteinExistence type="predicted"/>
<sequence length="419" mass="48086">MKAKTKFYLFHLLFLTTAISGWSTTVIPKVAPYPYPLSASPNNGVSKFNITQSVTYQVEINFTLTHNSGLGDYYFKFARLNDRMPNSTLTQYTPPYQDSKLLFNNITGYSPTKIIMGHKDQFNNTYDSFNASLGINDKVSLSQIYIVKLNEIKFQKIEDHDIGLYDMSDEIFDLYNNNSENYYETDDLTLINKSNDIVETSDNVVEKAEKIYNWVTNNLIYNGYLPAQEKGALWAYNNSEGDCSEYSSLMITLLRIQNIPARKVTGFLISNNPATRPKPNNTWNFHASDTESDFLAHAWIEYYVPNIGWIASDPTWGTANYFNRIDFLRFNLNVGANFFIPPDGNSSEFLNPLFSYHPSNSFDFDYNIKIIVLESNLAPLEFFPLAFFIFIVIGVAAVVITLILLFKRSGKKEIDYYEY</sequence>
<reference evidence="3" key="1">
    <citation type="journal article" date="2015" name="Nature">
        <title>Complex archaea that bridge the gap between prokaryotes and eukaryotes.</title>
        <authorList>
            <person name="Spang A."/>
            <person name="Saw J.H."/>
            <person name="Jorgensen S.L."/>
            <person name="Zaremba-Niedzwiedzka K."/>
            <person name="Martijn J."/>
            <person name="Lind A.E."/>
            <person name="van Eijk R."/>
            <person name="Schleper C."/>
            <person name="Guy L."/>
            <person name="Ettema T.J."/>
        </authorList>
    </citation>
    <scope>NUCLEOTIDE SEQUENCE</scope>
</reference>
<feature type="domain" description="Transglutaminase-like" evidence="2">
    <location>
        <begin position="235"/>
        <end position="316"/>
    </location>
</feature>
<evidence type="ECO:0000256" key="1">
    <source>
        <dbReference type="SAM" id="Phobius"/>
    </source>
</evidence>
<keyword evidence="1" id="KW-0472">Membrane</keyword>
<dbReference type="SUPFAM" id="SSF54001">
    <property type="entry name" value="Cysteine proteinases"/>
    <property type="match status" value="1"/>
</dbReference>
<dbReference type="InterPro" id="IPR002931">
    <property type="entry name" value="Transglutaminase-like"/>
</dbReference>
<dbReference type="Gene3D" id="3.10.620.30">
    <property type="match status" value="1"/>
</dbReference>
<accession>A0A0F9M6J4</accession>
<dbReference type="PANTHER" id="PTHR33490:SF6">
    <property type="entry name" value="SLL1049 PROTEIN"/>
    <property type="match status" value="1"/>
</dbReference>
<dbReference type="AlphaFoldDB" id="A0A0F9M6J4"/>
<dbReference type="EMBL" id="LAZR01006074">
    <property type="protein sequence ID" value="KKM94931.1"/>
    <property type="molecule type" value="Genomic_DNA"/>
</dbReference>